<accession>A0A8S1NNL9</accession>
<sequence length="325" mass="38623">MESIKQLLIDVLDIIDKVQCFSYQDVVKAYQQMNKQTTKEICEQSEKYQYEYILQIVAYLNRIKILFEEQLEEHINNDYESIIQNLEAQIRTHFRVEQQQKLQIEALMQKVDEIIVEKDLIIQQHQDKIRCLEQIIKDQNRKLQDSSPREIIHRKTPSAFERLGKFVQNKAQKQNQNSTYEANFKTFIKVCHTDADRSLSKGRIQMSAKKELGLQRINDETQQFNESKMTETERQRENVRHKLQRSDKTDKTYELQQQTASPEKQLQLMKYKGQSKFESQKQEQIVSSQSFEQVGKNLMALQKQISNGRLKNIQGTQLLKFLQKK</sequence>
<dbReference type="OrthoDB" id="293518at2759"/>
<dbReference type="Proteomes" id="UP000692954">
    <property type="component" value="Unassembled WGS sequence"/>
</dbReference>
<organism evidence="2 3">
    <name type="scientific">Paramecium sonneborni</name>
    <dbReference type="NCBI Taxonomy" id="65129"/>
    <lineage>
        <taxon>Eukaryota</taxon>
        <taxon>Sar</taxon>
        <taxon>Alveolata</taxon>
        <taxon>Ciliophora</taxon>
        <taxon>Intramacronucleata</taxon>
        <taxon>Oligohymenophorea</taxon>
        <taxon>Peniculida</taxon>
        <taxon>Parameciidae</taxon>
        <taxon>Paramecium</taxon>
    </lineage>
</organism>
<reference evidence="2" key="1">
    <citation type="submission" date="2021-01" db="EMBL/GenBank/DDBJ databases">
        <authorList>
            <consortium name="Genoscope - CEA"/>
            <person name="William W."/>
        </authorList>
    </citation>
    <scope>NUCLEOTIDE SEQUENCE</scope>
</reference>
<protein>
    <submittedName>
        <fullName evidence="2">Uncharacterized protein</fullName>
    </submittedName>
</protein>
<dbReference type="EMBL" id="CAJJDN010000061">
    <property type="protein sequence ID" value="CAD8093670.1"/>
    <property type="molecule type" value="Genomic_DNA"/>
</dbReference>
<comment type="caution">
    <text evidence="2">The sequence shown here is derived from an EMBL/GenBank/DDBJ whole genome shotgun (WGS) entry which is preliminary data.</text>
</comment>
<feature type="region of interest" description="Disordered" evidence="1">
    <location>
        <begin position="221"/>
        <end position="264"/>
    </location>
</feature>
<evidence type="ECO:0000313" key="3">
    <source>
        <dbReference type="Proteomes" id="UP000692954"/>
    </source>
</evidence>
<name>A0A8S1NNL9_9CILI</name>
<evidence type="ECO:0000256" key="1">
    <source>
        <dbReference type="SAM" id="MobiDB-lite"/>
    </source>
</evidence>
<gene>
    <name evidence="2" type="ORF">PSON_ATCC_30995.1.T0610101</name>
</gene>
<feature type="compositionally biased region" description="Basic and acidic residues" evidence="1">
    <location>
        <begin position="228"/>
        <end position="253"/>
    </location>
</feature>
<evidence type="ECO:0000313" key="2">
    <source>
        <dbReference type="EMBL" id="CAD8093670.1"/>
    </source>
</evidence>
<keyword evidence="3" id="KW-1185">Reference proteome</keyword>
<proteinExistence type="predicted"/>
<feature type="compositionally biased region" description="Polar residues" evidence="1">
    <location>
        <begin position="254"/>
        <end position="264"/>
    </location>
</feature>
<dbReference type="AlphaFoldDB" id="A0A8S1NNL9"/>